<protein>
    <submittedName>
        <fullName evidence="1">Uncharacterized protein</fullName>
    </submittedName>
</protein>
<organism evidence="1 2">
    <name type="scientific">Meloidogyne enterolobii</name>
    <name type="common">Root-knot nematode worm</name>
    <name type="synonym">Meloidogyne mayaguensis</name>
    <dbReference type="NCBI Taxonomy" id="390850"/>
    <lineage>
        <taxon>Eukaryota</taxon>
        <taxon>Metazoa</taxon>
        <taxon>Ecdysozoa</taxon>
        <taxon>Nematoda</taxon>
        <taxon>Chromadorea</taxon>
        <taxon>Rhabditida</taxon>
        <taxon>Tylenchina</taxon>
        <taxon>Tylenchomorpha</taxon>
        <taxon>Tylenchoidea</taxon>
        <taxon>Meloidogynidae</taxon>
        <taxon>Meloidogyninae</taxon>
        <taxon>Meloidogyne</taxon>
    </lineage>
</organism>
<sequence>MVQNQMVLSAKEVLLFCVKCVQFIKEEMGATSNRTSLTVI</sequence>
<gene>
    <name evidence="1" type="ORF">MENT_LOCUS47968</name>
</gene>
<accession>A0A6V7X6P2</accession>
<reference evidence="1 2" key="1">
    <citation type="submission" date="2020-08" db="EMBL/GenBank/DDBJ databases">
        <authorList>
            <person name="Koutsovoulos G."/>
            <person name="Danchin GJ E."/>
        </authorList>
    </citation>
    <scope>NUCLEOTIDE SEQUENCE [LARGE SCALE GENOMIC DNA]</scope>
</reference>
<evidence type="ECO:0000313" key="2">
    <source>
        <dbReference type="Proteomes" id="UP000580250"/>
    </source>
</evidence>
<proteinExistence type="predicted"/>
<dbReference type="Proteomes" id="UP000580250">
    <property type="component" value="Unassembled WGS sequence"/>
</dbReference>
<comment type="caution">
    <text evidence="1">The sequence shown here is derived from an EMBL/GenBank/DDBJ whole genome shotgun (WGS) entry which is preliminary data.</text>
</comment>
<name>A0A6V7X6P2_MELEN</name>
<dbReference type="EMBL" id="CAJEWN010001157">
    <property type="protein sequence ID" value="CAD2194913.1"/>
    <property type="molecule type" value="Genomic_DNA"/>
</dbReference>
<evidence type="ECO:0000313" key="1">
    <source>
        <dbReference type="EMBL" id="CAD2194913.1"/>
    </source>
</evidence>
<dbReference type="AlphaFoldDB" id="A0A6V7X6P2"/>